<dbReference type="AlphaFoldDB" id="A0A819AWS2"/>
<dbReference type="InterPro" id="IPR041703">
    <property type="entry name" value="Rho_factor_ATP-bd"/>
</dbReference>
<dbReference type="SUPFAM" id="SSF52540">
    <property type="entry name" value="P-loop containing nucleoside triphosphate hydrolases"/>
    <property type="match status" value="1"/>
</dbReference>
<name>A0A819AWS2_9BILA</name>
<evidence type="ECO:0000256" key="10">
    <source>
        <dbReference type="ARBA" id="ARBA00022832"/>
    </source>
</evidence>
<dbReference type="Gene3D" id="3.40.50.300">
    <property type="entry name" value="P-loop containing nucleotide triphosphate hydrolases"/>
    <property type="match status" value="1"/>
</dbReference>
<dbReference type="InterPro" id="IPR012340">
    <property type="entry name" value="NA-bd_OB-fold"/>
</dbReference>
<feature type="compositionally biased region" description="Basic and acidic residues" evidence="22">
    <location>
        <begin position="440"/>
        <end position="465"/>
    </location>
</feature>
<dbReference type="Pfam" id="PF00006">
    <property type="entry name" value="ATP-synt_ab"/>
    <property type="match status" value="1"/>
</dbReference>
<keyword evidence="18 23" id="KW-0472">Membrane</keyword>
<dbReference type="GO" id="GO:0004386">
    <property type="term" value="F:helicase activity"/>
    <property type="evidence" value="ECO:0007669"/>
    <property type="project" value="UniProtKB-KW"/>
</dbReference>
<comment type="subcellular location">
    <subcellularLocation>
        <location evidence="1">Membrane</location>
        <topology evidence="1">Multi-pass membrane protein</topology>
    </subcellularLocation>
</comment>
<dbReference type="GO" id="GO:0006633">
    <property type="term" value="P:fatty acid biosynthetic process"/>
    <property type="evidence" value="ECO:0007669"/>
    <property type="project" value="UniProtKB-KW"/>
</dbReference>
<dbReference type="InterPro" id="IPR027417">
    <property type="entry name" value="P-loop_NTPase"/>
</dbReference>
<feature type="domain" description="Rho RNA-BD" evidence="24">
    <location>
        <begin position="510"/>
        <end position="585"/>
    </location>
</feature>
<dbReference type="CDD" id="cd01128">
    <property type="entry name" value="rho_factor_C"/>
    <property type="match status" value="1"/>
</dbReference>
<dbReference type="InterPro" id="IPR011113">
    <property type="entry name" value="Rho_RNA-bd"/>
</dbReference>
<keyword evidence="7" id="KW-0547">Nucleotide-binding</keyword>
<dbReference type="InterPro" id="IPR005804">
    <property type="entry name" value="FA_desaturase_dom"/>
</dbReference>
<evidence type="ECO:0000256" key="7">
    <source>
        <dbReference type="ARBA" id="ARBA00022741"/>
    </source>
</evidence>
<evidence type="ECO:0000256" key="16">
    <source>
        <dbReference type="ARBA" id="ARBA00023015"/>
    </source>
</evidence>
<evidence type="ECO:0000256" key="21">
    <source>
        <dbReference type="RuleBase" id="RU000581"/>
    </source>
</evidence>
<evidence type="ECO:0000256" key="11">
    <source>
        <dbReference type="ARBA" id="ARBA00022840"/>
    </source>
</evidence>
<dbReference type="Pfam" id="PF04993">
    <property type="entry name" value="TfoX_N"/>
    <property type="match status" value="1"/>
</dbReference>
<keyword evidence="15" id="KW-0408">Iron</keyword>
<keyword evidence="9" id="KW-0347">Helicase</keyword>
<dbReference type="GO" id="GO:0008186">
    <property type="term" value="F:ATP-dependent activity, acting on RNA"/>
    <property type="evidence" value="ECO:0007669"/>
    <property type="project" value="InterPro"/>
</dbReference>
<dbReference type="HAMAP" id="MF_01884">
    <property type="entry name" value="Rho"/>
    <property type="match status" value="1"/>
</dbReference>
<feature type="transmembrane region" description="Helical" evidence="23">
    <location>
        <begin position="357"/>
        <end position="376"/>
    </location>
</feature>
<dbReference type="InterPro" id="IPR011129">
    <property type="entry name" value="CSD"/>
</dbReference>
<evidence type="ECO:0000256" key="17">
    <source>
        <dbReference type="ARBA" id="ARBA00023098"/>
    </source>
</evidence>
<proteinExistence type="inferred from homology"/>
<evidence type="ECO:0000256" key="18">
    <source>
        <dbReference type="ARBA" id="ARBA00023136"/>
    </source>
</evidence>
<keyword evidence="19 21" id="KW-0275">Fatty acid biosynthesis</keyword>
<evidence type="ECO:0000256" key="23">
    <source>
        <dbReference type="SAM" id="Phobius"/>
    </source>
</evidence>
<keyword evidence="12" id="KW-0694">RNA-binding</keyword>
<evidence type="ECO:0000256" key="1">
    <source>
        <dbReference type="ARBA" id="ARBA00004141"/>
    </source>
</evidence>
<dbReference type="SMART" id="SM00357">
    <property type="entry name" value="CSP"/>
    <property type="match status" value="1"/>
</dbReference>
<keyword evidence="13 23" id="KW-1133">Transmembrane helix</keyword>
<dbReference type="GO" id="GO:0003723">
    <property type="term" value="F:RNA binding"/>
    <property type="evidence" value="ECO:0007669"/>
    <property type="project" value="UniProtKB-KW"/>
</dbReference>
<evidence type="ECO:0000256" key="12">
    <source>
        <dbReference type="ARBA" id="ARBA00022884"/>
    </source>
</evidence>
<dbReference type="GO" id="GO:0016020">
    <property type="term" value="C:membrane"/>
    <property type="evidence" value="ECO:0007669"/>
    <property type="project" value="UniProtKB-SubCell"/>
</dbReference>
<feature type="compositionally biased region" description="Basic and acidic residues" evidence="22">
    <location>
        <begin position="399"/>
        <end position="415"/>
    </location>
</feature>
<dbReference type="PANTHER" id="PTHR46425:SF1">
    <property type="entry name" value="TRANSCRIPTION TERMINATION FACTOR RHO"/>
    <property type="match status" value="1"/>
</dbReference>
<dbReference type="NCBIfam" id="NF006886">
    <property type="entry name" value="PRK09376.1"/>
    <property type="match status" value="1"/>
</dbReference>
<reference evidence="25" key="1">
    <citation type="submission" date="2021-02" db="EMBL/GenBank/DDBJ databases">
        <authorList>
            <person name="Nowell W R."/>
        </authorList>
    </citation>
    <scope>NUCLEOTIDE SEQUENCE</scope>
</reference>
<dbReference type="SUPFAM" id="SSF50249">
    <property type="entry name" value="Nucleic acid-binding proteins"/>
    <property type="match status" value="1"/>
</dbReference>
<dbReference type="Pfam" id="PF07497">
    <property type="entry name" value="Rho_RNA_bind"/>
    <property type="match status" value="1"/>
</dbReference>
<keyword evidence="16" id="KW-0805">Transcription regulation</keyword>
<evidence type="ECO:0000256" key="13">
    <source>
        <dbReference type="ARBA" id="ARBA00022989"/>
    </source>
</evidence>
<keyword evidence="14 21" id="KW-0560">Oxidoreductase</keyword>
<dbReference type="SMART" id="SM00382">
    <property type="entry name" value="AAA"/>
    <property type="match status" value="1"/>
</dbReference>
<comment type="similarity">
    <text evidence="3 21">Belongs to the fatty acid desaturase type 1 family.</text>
</comment>
<dbReference type="InterPro" id="IPR007076">
    <property type="entry name" value="TfoX_N"/>
</dbReference>
<evidence type="ECO:0000256" key="19">
    <source>
        <dbReference type="ARBA" id="ARBA00023160"/>
    </source>
</evidence>
<keyword evidence="10" id="KW-0276">Fatty acid metabolism</keyword>
<keyword evidence="4" id="KW-0806">Transcription termination</keyword>
<evidence type="ECO:0000256" key="15">
    <source>
        <dbReference type="ARBA" id="ARBA00023004"/>
    </source>
</evidence>
<comment type="cofactor">
    <cofactor evidence="21">
        <name>Fe(2+)</name>
        <dbReference type="ChEBI" id="CHEBI:29033"/>
    </cofactor>
</comment>
<evidence type="ECO:0000256" key="8">
    <source>
        <dbReference type="ARBA" id="ARBA00022801"/>
    </source>
</evidence>
<dbReference type="Proteomes" id="UP000663842">
    <property type="component" value="Unassembled WGS sequence"/>
</dbReference>
<dbReference type="GO" id="GO:0006353">
    <property type="term" value="P:DNA-templated transcription termination"/>
    <property type="evidence" value="ECO:0007669"/>
    <property type="project" value="UniProtKB-KW"/>
</dbReference>
<sequence>MLSAGTLQGPALSWASNHFKHHTYTDTDLDPHSPLKYKSKVRGFWWSHMGWMLEGEGSYKSIDKVTMVKLGRNKLLRWQLKYYWELATIMNTVVPALIGFAFGHTVLAAYTGFLFIGLGRALQQQITFFVNSLCHFAGTQKYIQGTSGDVWWLALLLLGENWHNYHHAFPSDYRNGAKWYQFDVHKWIIYLMSVFGLAWDLKRTPQVRVEAKVSQTLEQYINLRKEQLESMNAKIAEIALNVQNRLVEIENTNLRKRFAHSLTKLQNNLSNITQQLNQQLKNFENSSENIVNIINLLSPYGYIKIRAMFGGYGVYKDSVIIGIIVDDELYFKVDKQSAEIYELKGSKPFCYKARDKIITFNLLLLITFSKLIINSITMTKEKNEILKISKNNSSNITKKSTEKKQIANDSLEEHSFSTSYEDSYEEVNSSNNNNTNNTSEVHDDISQKRTTETGTHTHEAKKAQTDLEPCGESSGVRVTLRQLKQKSPEELQAQAELLGIENKIVDQGGHISGEGVLEILPDGFGFLRSPDANYLAGPDDIYVSLNQIRRFGLKKGDTVEGQIRAPKSGERYFALLKLSKVNFENNDNAYHRVHFDNLTPLYPDQKLFLEMDNETKDFSTRTIELVAPMGKGQRALIVAPPRTGKTVLLQNIAHAITTNNPEVYLMVLLIDERPEEVTDMQRSVKGEVVSSTFDEPAARHVQLAEMVIEKAKRLVEHKKDVVILLDSITRLARAYNTVVPSSGKVLTGGVDANALQRPKRFFGAARNIENGGSLTIIATALIETGSRMDEVIFEEFKGTGNSEIVLDRKIADKRIYPAIDITKSGTRKEELLVDRAILSKMWVLRRIINPMGTVDAMEFLLSKFKETKTNNEFFNSMNS</sequence>
<dbReference type="SUPFAM" id="SSF159894">
    <property type="entry name" value="YgaC/TfoX-N like"/>
    <property type="match status" value="1"/>
</dbReference>
<comment type="domain">
    <text evidence="21">The histidine box domains are involved in binding the catalytic metal ions.</text>
</comment>
<comment type="caution">
    <text evidence="25">The sequence shown here is derived from an EMBL/GenBank/DDBJ whole genome shotgun (WGS) entry which is preliminary data.</text>
</comment>
<dbReference type="PROSITE" id="PS51856">
    <property type="entry name" value="RHO_RNA_BD"/>
    <property type="match status" value="1"/>
</dbReference>
<dbReference type="FunFam" id="3.40.50.300:FF:000072">
    <property type="entry name" value="Transcription termination factor Rho"/>
    <property type="match status" value="1"/>
</dbReference>
<dbReference type="PANTHER" id="PTHR46425">
    <property type="entry name" value="TRANSCRIPTION TERMINATION FACTOR RHO"/>
    <property type="match status" value="1"/>
</dbReference>
<dbReference type="GO" id="GO:0005524">
    <property type="term" value="F:ATP binding"/>
    <property type="evidence" value="ECO:0007669"/>
    <property type="project" value="UniProtKB-KW"/>
</dbReference>
<dbReference type="GO" id="GO:0016787">
    <property type="term" value="F:hydrolase activity"/>
    <property type="evidence" value="ECO:0007669"/>
    <property type="project" value="UniProtKB-KW"/>
</dbReference>
<keyword evidence="17" id="KW-0443">Lipid metabolism</keyword>
<evidence type="ECO:0000313" key="26">
    <source>
        <dbReference type="Proteomes" id="UP000663842"/>
    </source>
</evidence>
<keyword evidence="6 21" id="KW-0812">Transmembrane</keyword>
<keyword evidence="8" id="KW-0378">Hydrolase</keyword>
<evidence type="ECO:0000256" key="5">
    <source>
        <dbReference type="ARBA" id="ARBA00022516"/>
    </source>
</evidence>
<dbReference type="Gene3D" id="2.40.50.140">
    <property type="entry name" value="Nucleic acid-binding proteins"/>
    <property type="match status" value="1"/>
</dbReference>
<accession>A0A819AWS2</accession>
<dbReference type="Pfam" id="PF00487">
    <property type="entry name" value="FA_desaturase"/>
    <property type="match status" value="1"/>
</dbReference>
<evidence type="ECO:0000313" key="25">
    <source>
        <dbReference type="EMBL" id="CAF3786768.1"/>
    </source>
</evidence>
<evidence type="ECO:0000256" key="9">
    <source>
        <dbReference type="ARBA" id="ARBA00022806"/>
    </source>
</evidence>
<evidence type="ECO:0000256" key="3">
    <source>
        <dbReference type="ARBA" id="ARBA00009295"/>
    </source>
</evidence>
<dbReference type="InterPro" id="IPR015876">
    <property type="entry name" value="Acyl-CoA_DS"/>
</dbReference>
<evidence type="ECO:0000256" key="14">
    <source>
        <dbReference type="ARBA" id="ARBA00023002"/>
    </source>
</evidence>
<gene>
    <name evidence="25" type="ORF">UXM345_LOCUS3984</name>
</gene>
<dbReference type="PRINTS" id="PR00075">
    <property type="entry name" value="FACDDSATRASE"/>
</dbReference>
<dbReference type="NCBIfam" id="TIGR00767">
    <property type="entry name" value="rho"/>
    <property type="match status" value="1"/>
</dbReference>
<keyword evidence="5 21" id="KW-0444">Lipid biosynthesis</keyword>
<dbReference type="CDD" id="cd04459">
    <property type="entry name" value="Rho_CSD"/>
    <property type="match status" value="1"/>
</dbReference>
<dbReference type="CDD" id="cd03505">
    <property type="entry name" value="Delta9-FADS-like"/>
    <property type="match status" value="1"/>
</dbReference>
<evidence type="ECO:0000259" key="24">
    <source>
        <dbReference type="PROSITE" id="PS51856"/>
    </source>
</evidence>
<evidence type="ECO:0000256" key="22">
    <source>
        <dbReference type="SAM" id="MobiDB-lite"/>
    </source>
</evidence>
<dbReference type="GO" id="GO:0016717">
    <property type="term" value="F:oxidoreductase activity, acting on paired donors, with oxidation of a pair of donors resulting in the reduction of molecular oxygen to two molecules of water"/>
    <property type="evidence" value="ECO:0007669"/>
    <property type="project" value="InterPro"/>
</dbReference>
<evidence type="ECO:0000256" key="6">
    <source>
        <dbReference type="ARBA" id="ARBA00022692"/>
    </source>
</evidence>
<feature type="compositionally biased region" description="Low complexity" evidence="22">
    <location>
        <begin position="428"/>
        <end position="439"/>
    </location>
</feature>
<protein>
    <recommendedName>
        <fullName evidence="24">Rho RNA-BD domain-containing protein</fullName>
    </recommendedName>
</protein>
<keyword evidence="20" id="KW-0804">Transcription</keyword>
<organism evidence="25 26">
    <name type="scientific">Rotaria magnacalcarata</name>
    <dbReference type="NCBI Taxonomy" id="392030"/>
    <lineage>
        <taxon>Eukaryota</taxon>
        <taxon>Metazoa</taxon>
        <taxon>Spiralia</taxon>
        <taxon>Gnathifera</taxon>
        <taxon>Rotifera</taxon>
        <taxon>Eurotatoria</taxon>
        <taxon>Bdelloidea</taxon>
        <taxon>Philodinida</taxon>
        <taxon>Philodinidae</taxon>
        <taxon>Rotaria</taxon>
    </lineage>
</organism>
<dbReference type="InterPro" id="IPR000194">
    <property type="entry name" value="ATPase_F1/V1/A1_a/bsu_nucl-bd"/>
</dbReference>
<dbReference type="Gene3D" id="3.30.1460.30">
    <property type="entry name" value="YgaC/TfoX-N like chaperone"/>
    <property type="match status" value="1"/>
</dbReference>
<evidence type="ECO:0000256" key="2">
    <source>
        <dbReference type="ARBA" id="ARBA00008936"/>
    </source>
</evidence>
<keyword evidence="11" id="KW-0067">ATP-binding</keyword>
<dbReference type="InterPro" id="IPR003593">
    <property type="entry name" value="AAA+_ATPase"/>
</dbReference>
<comment type="similarity">
    <text evidence="2">Belongs to the ATPase alpha/beta chains family.</text>
</comment>
<dbReference type="EMBL" id="CAJOBF010000268">
    <property type="protein sequence ID" value="CAF3786768.1"/>
    <property type="molecule type" value="Genomic_DNA"/>
</dbReference>
<feature type="region of interest" description="Disordered" evidence="22">
    <location>
        <begin position="397"/>
        <end position="473"/>
    </location>
</feature>
<dbReference type="InterPro" id="IPR004665">
    <property type="entry name" value="Term_rho"/>
</dbReference>
<evidence type="ECO:0000256" key="20">
    <source>
        <dbReference type="ARBA" id="ARBA00023163"/>
    </source>
</evidence>
<evidence type="ECO:0000256" key="4">
    <source>
        <dbReference type="ARBA" id="ARBA00022472"/>
    </source>
</evidence>